<evidence type="ECO:0000313" key="8">
    <source>
        <dbReference type="Proteomes" id="UP000078459"/>
    </source>
</evidence>
<evidence type="ECO:0000256" key="1">
    <source>
        <dbReference type="ARBA" id="ARBA00004196"/>
    </source>
</evidence>
<dbReference type="EMBL" id="LWHJ01000030">
    <property type="protein sequence ID" value="OAQ38453.1"/>
    <property type="molecule type" value="Genomic_DNA"/>
</dbReference>
<proteinExistence type="predicted"/>
<keyword evidence="3" id="KW-1015">Disulfide bond</keyword>
<dbReference type="InterPro" id="IPR017937">
    <property type="entry name" value="Thioredoxin_CS"/>
</dbReference>
<keyword evidence="8" id="KW-1185">Reference proteome</keyword>
<reference evidence="7 8" key="2">
    <citation type="submission" date="2016-06" db="EMBL/GenBank/DDBJ databases">
        <title>Pedobacter psychrophilus sp. nov., isolated from Antarctic fragmentary rock.</title>
        <authorList>
            <person name="Svec P."/>
        </authorList>
    </citation>
    <scope>NUCLEOTIDE SEQUENCE [LARGE SCALE GENOMIC DNA]</scope>
    <source>
        <strain evidence="7 8">CCM 8644</strain>
    </source>
</reference>
<evidence type="ECO:0000256" key="2">
    <source>
        <dbReference type="ARBA" id="ARBA00022748"/>
    </source>
</evidence>
<keyword evidence="5" id="KW-0732">Signal</keyword>
<keyword evidence="2" id="KW-0201">Cytochrome c-type biogenesis</keyword>
<dbReference type="STRING" id="1826909.A5893_13585"/>
<gene>
    <name evidence="7" type="ORF">A5893_13585</name>
</gene>
<organism evidence="7 8">
    <name type="scientific">Pedobacter psychrophilus</name>
    <dbReference type="NCBI Taxonomy" id="1826909"/>
    <lineage>
        <taxon>Bacteria</taxon>
        <taxon>Pseudomonadati</taxon>
        <taxon>Bacteroidota</taxon>
        <taxon>Sphingobacteriia</taxon>
        <taxon>Sphingobacteriales</taxon>
        <taxon>Sphingobacteriaceae</taxon>
        <taxon>Pedobacter</taxon>
    </lineage>
</organism>
<sequence length="375" mass="41786">MKNLLVAIAFLFTLSAQAQTNFSLKGEIKNLQSDKNIYLIHIADQREKLDSAKTLNGKFEFNVDLNSPSVAILLLDHSGNDLNDKQSPKDIYRFFIEPGNATLIAKDSVAKADVKGLSIFENSKALNNSTAQIESKLIALNQEFNGLPADKKNKEVILKGFQNKYEALLADRKSAIADFIIKNPKSYVSLYALNTDLATEDMDVEQVKKAFEGLSPELKENILAKSINAKLDLEQKTGIGVIATDFEEKTAEQIAIKLSSFKGQYVLLDFWASWCGPCRQENPNVVRAYETFKDKNFTVLGISIDTKEDAWTKAVKQDGLVWTQLLDRSNQIASTYGINAIPKNFLIDPNGKIIAKNLRGEDLMDKLKEVLAAKK</sequence>
<dbReference type="InterPro" id="IPR000866">
    <property type="entry name" value="AhpC/TSA"/>
</dbReference>
<evidence type="ECO:0000256" key="5">
    <source>
        <dbReference type="SAM" id="SignalP"/>
    </source>
</evidence>
<dbReference type="InterPro" id="IPR013766">
    <property type="entry name" value="Thioredoxin_domain"/>
</dbReference>
<reference evidence="7 8" key="1">
    <citation type="submission" date="2016-04" db="EMBL/GenBank/DDBJ databases">
        <authorList>
            <person name="Evans L.H."/>
            <person name="Alamgir A."/>
            <person name="Owens N."/>
            <person name="Weber N.D."/>
            <person name="Virtaneva K."/>
            <person name="Barbian K."/>
            <person name="Babar A."/>
            <person name="Rosenke K."/>
        </authorList>
    </citation>
    <scope>NUCLEOTIDE SEQUENCE [LARGE SCALE GENOMIC DNA]</scope>
    <source>
        <strain evidence="7 8">CCM 8644</strain>
    </source>
</reference>
<protein>
    <submittedName>
        <fullName evidence="7">Alkyl hydroperoxide reductase</fullName>
    </submittedName>
</protein>
<feature type="chain" id="PRO_5008100383" evidence="5">
    <location>
        <begin position="19"/>
        <end position="375"/>
    </location>
</feature>
<dbReference type="GO" id="GO:0016491">
    <property type="term" value="F:oxidoreductase activity"/>
    <property type="evidence" value="ECO:0007669"/>
    <property type="project" value="InterPro"/>
</dbReference>
<accession>A0A179DDB4</accession>
<evidence type="ECO:0000259" key="6">
    <source>
        <dbReference type="PROSITE" id="PS51352"/>
    </source>
</evidence>
<dbReference type="SUPFAM" id="SSF52833">
    <property type="entry name" value="Thioredoxin-like"/>
    <property type="match status" value="1"/>
</dbReference>
<evidence type="ECO:0000256" key="3">
    <source>
        <dbReference type="ARBA" id="ARBA00023157"/>
    </source>
</evidence>
<dbReference type="GO" id="GO:0030313">
    <property type="term" value="C:cell envelope"/>
    <property type="evidence" value="ECO:0007669"/>
    <property type="project" value="UniProtKB-SubCell"/>
</dbReference>
<comment type="subcellular location">
    <subcellularLocation>
        <location evidence="1">Cell envelope</location>
    </subcellularLocation>
</comment>
<name>A0A179DDB4_9SPHI</name>
<dbReference type="Proteomes" id="UP000078459">
    <property type="component" value="Unassembled WGS sequence"/>
</dbReference>
<dbReference type="Pfam" id="PF14289">
    <property type="entry name" value="DUF4369"/>
    <property type="match status" value="1"/>
</dbReference>
<dbReference type="GO" id="GO:0016209">
    <property type="term" value="F:antioxidant activity"/>
    <property type="evidence" value="ECO:0007669"/>
    <property type="project" value="InterPro"/>
</dbReference>
<dbReference type="InterPro" id="IPR025380">
    <property type="entry name" value="DUF4369"/>
</dbReference>
<dbReference type="PANTHER" id="PTHR42852">
    <property type="entry name" value="THIOL:DISULFIDE INTERCHANGE PROTEIN DSBE"/>
    <property type="match status" value="1"/>
</dbReference>
<dbReference type="PROSITE" id="PS51352">
    <property type="entry name" value="THIOREDOXIN_2"/>
    <property type="match status" value="1"/>
</dbReference>
<dbReference type="OrthoDB" id="750178at2"/>
<feature type="signal peptide" evidence="5">
    <location>
        <begin position="1"/>
        <end position="18"/>
    </location>
</feature>
<dbReference type="GO" id="GO:0017004">
    <property type="term" value="P:cytochrome complex assembly"/>
    <property type="evidence" value="ECO:0007669"/>
    <property type="project" value="UniProtKB-KW"/>
</dbReference>
<dbReference type="RefSeq" id="WP_068823225.1">
    <property type="nucleotide sequence ID" value="NZ_LWHJ01000030.1"/>
</dbReference>
<dbReference type="InterPro" id="IPR050553">
    <property type="entry name" value="Thioredoxin_ResA/DsbE_sf"/>
</dbReference>
<feature type="domain" description="Thioredoxin" evidence="6">
    <location>
        <begin position="237"/>
        <end position="375"/>
    </location>
</feature>
<comment type="caution">
    <text evidence="7">The sequence shown here is derived from an EMBL/GenBank/DDBJ whole genome shotgun (WGS) entry which is preliminary data.</text>
</comment>
<keyword evidence="4" id="KW-0676">Redox-active center</keyword>
<dbReference type="CDD" id="cd02966">
    <property type="entry name" value="TlpA_like_family"/>
    <property type="match status" value="1"/>
</dbReference>
<dbReference type="AlphaFoldDB" id="A0A179DDB4"/>
<dbReference type="Gene3D" id="3.40.30.10">
    <property type="entry name" value="Glutaredoxin"/>
    <property type="match status" value="1"/>
</dbReference>
<dbReference type="PANTHER" id="PTHR42852:SF6">
    <property type="entry name" value="THIOL:DISULFIDE INTERCHANGE PROTEIN DSBE"/>
    <property type="match status" value="1"/>
</dbReference>
<evidence type="ECO:0000313" key="7">
    <source>
        <dbReference type="EMBL" id="OAQ38453.1"/>
    </source>
</evidence>
<evidence type="ECO:0000256" key="4">
    <source>
        <dbReference type="ARBA" id="ARBA00023284"/>
    </source>
</evidence>
<dbReference type="PROSITE" id="PS00194">
    <property type="entry name" value="THIOREDOXIN_1"/>
    <property type="match status" value="1"/>
</dbReference>
<dbReference type="InterPro" id="IPR036249">
    <property type="entry name" value="Thioredoxin-like_sf"/>
</dbReference>
<dbReference type="Pfam" id="PF00578">
    <property type="entry name" value="AhpC-TSA"/>
    <property type="match status" value="1"/>
</dbReference>